<dbReference type="FunFam" id="3.40.309.10:FF:000010">
    <property type="entry name" value="Gamma-aminobutyraldehyde dehydrogenase"/>
    <property type="match status" value="1"/>
</dbReference>
<evidence type="ECO:0000313" key="6">
    <source>
        <dbReference type="EMBL" id="VVQ05580.1"/>
    </source>
</evidence>
<dbReference type="SUPFAM" id="SSF53720">
    <property type="entry name" value="ALDH-like"/>
    <property type="match status" value="1"/>
</dbReference>
<dbReference type="InterPro" id="IPR016163">
    <property type="entry name" value="Ald_DH_C"/>
</dbReference>
<dbReference type="FunFam" id="3.40.605.10:FF:000001">
    <property type="entry name" value="Aldehyde dehydrogenase 1"/>
    <property type="match status" value="1"/>
</dbReference>
<dbReference type="InterPro" id="IPR016162">
    <property type="entry name" value="Ald_DH_N"/>
</dbReference>
<dbReference type="EMBL" id="CABVJE010000012">
    <property type="protein sequence ID" value="VVQ05580.1"/>
    <property type="molecule type" value="Genomic_DNA"/>
</dbReference>
<sequence length="516" mass="55667">MDVNEDAFSLVRRGVFETIASRLAPTGGRFKQKNKSVSEDKAMQTKLLINGQLLDGEGPAQPVFNPALGRVLVEINEASEAQVDAAVRAADAAFDSWSQTPPKERSRLLLKLADVIEAHGEELAKLESDNCGKPYSAALNDEIPAIADVFRFFAGASRCMSGSAGGEYLPGHTSMIRRDPVGVIASIAPWNYPLMMVAWKIAPALAAGNTVVLKPSEQTPLTALRLAELASDIFPAGVLNLVFGRGPTVGSPLVTHPKVRMVSLTGSIATGSNIISSTADSVKRMHMELGGKAPVIIFDDADIDAAVEGIRTFGFYNAGQDCTAACRIYAQEGIYDKFVEKLGAAVSSIKYGLQDDPSTELGPLITAQHRDRVTGFVERAIAQPHIRLITGGKAVEGNGYFFEPTVLADAQQDDEIVRREVFGPVVSVTKFSDEAQVLGWANDSDYGLASSVWTADVGRAHRLSARLQYGCTWVNTHFMLVSEMPHGGQKLSGYGKDMSMYGLEDYTVVRHVMFKH</sequence>
<proteinExistence type="inferred from homology"/>
<name>A0A5E7U4A0_PSEFL</name>
<dbReference type="AlphaFoldDB" id="A0A5E7U4A0"/>
<dbReference type="InterPro" id="IPR017749">
    <property type="entry name" value="PatD"/>
</dbReference>
<dbReference type="PANTHER" id="PTHR11699">
    <property type="entry name" value="ALDEHYDE DEHYDROGENASE-RELATED"/>
    <property type="match status" value="1"/>
</dbReference>
<dbReference type="HAMAP" id="MF_01275">
    <property type="entry name" value="Aldedh_Prr"/>
    <property type="match status" value="1"/>
</dbReference>
<dbReference type="NCBIfam" id="NF010000">
    <property type="entry name" value="PRK13473.1"/>
    <property type="match status" value="1"/>
</dbReference>
<dbReference type="InterPro" id="IPR015657">
    <property type="entry name" value="Aminobutyraldehyde_DH"/>
</dbReference>
<dbReference type="InterPro" id="IPR015590">
    <property type="entry name" value="Aldehyde_DH_dom"/>
</dbReference>
<keyword evidence="2" id="KW-0520">NAD</keyword>
<dbReference type="Proteomes" id="UP000327191">
    <property type="component" value="Unassembled WGS sequence"/>
</dbReference>
<dbReference type="CDD" id="cd07092">
    <property type="entry name" value="ALDH_ABALDH-YdcW"/>
    <property type="match status" value="1"/>
</dbReference>
<dbReference type="EC" id="1.2.1.19" evidence="6"/>
<dbReference type="Gene3D" id="3.40.309.10">
    <property type="entry name" value="Aldehyde Dehydrogenase, Chain A, domain 2"/>
    <property type="match status" value="1"/>
</dbReference>
<evidence type="ECO:0000256" key="1">
    <source>
        <dbReference type="ARBA" id="ARBA00023002"/>
    </source>
</evidence>
<dbReference type="GO" id="GO:0051287">
    <property type="term" value="F:NAD binding"/>
    <property type="evidence" value="ECO:0007669"/>
    <property type="project" value="InterPro"/>
</dbReference>
<feature type="domain" description="Aldehyde dehydrogenase" evidence="5">
    <location>
        <begin position="60"/>
        <end position="512"/>
    </location>
</feature>
<dbReference type="PROSITE" id="PS00687">
    <property type="entry name" value="ALDEHYDE_DEHYDR_GLU"/>
    <property type="match status" value="1"/>
</dbReference>
<protein>
    <submittedName>
        <fullName evidence="6">Gamma-aminobutyraldehyde dehydrogenase</fullName>
        <ecNumber evidence="6">1.2.1.19</ecNumber>
    </submittedName>
</protein>
<evidence type="ECO:0000256" key="3">
    <source>
        <dbReference type="PROSITE-ProRule" id="PRU10007"/>
    </source>
</evidence>
<dbReference type="Gene3D" id="3.40.605.10">
    <property type="entry name" value="Aldehyde Dehydrogenase, Chain A, domain 1"/>
    <property type="match status" value="1"/>
</dbReference>
<dbReference type="Pfam" id="PF00171">
    <property type="entry name" value="Aldedh"/>
    <property type="match status" value="1"/>
</dbReference>
<dbReference type="GO" id="GO:0019145">
    <property type="term" value="F:aminobutyraldehyde dehydrogenase (NAD+) activity"/>
    <property type="evidence" value="ECO:0007669"/>
    <property type="project" value="UniProtKB-EC"/>
</dbReference>
<evidence type="ECO:0000259" key="5">
    <source>
        <dbReference type="Pfam" id="PF00171"/>
    </source>
</evidence>
<keyword evidence="1 4" id="KW-0560">Oxidoreductase</keyword>
<accession>A0A5E7U4A0</accession>
<evidence type="ECO:0000256" key="4">
    <source>
        <dbReference type="RuleBase" id="RU003345"/>
    </source>
</evidence>
<evidence type="ECO:0000256" key="2">
    <source>
        <dbReference type="ARBA" id="ARBA00023027"/>
    </source>
</evidence>
<feature type="active site" evidence="3">
    <location>
        <position position="288"/>
    </location>
</feature>
<dbReference type="InterPro" id="IPR016161">
    <property type="entry name" value="Ald_DH/histidinol_DH"/>
</dbReference>
<evidence type="ECO:0000313" key="7">
    <source>
        <dbReference type="Proteomes" id="UP000327191"/>
    </source>
</evidence>
<dbReference type="GO" id="GO:0009447">
    <property type="term" value="P:putrescine catabolic process"/>
    <property type="evidence" value="ECO:0007669"/>
    <property type="project" value="InterPro"/>
</dbReference>
<reference evidence="6 7" key="1">
    <citation type="submission" date="2019-09" db="EMBL/GenBank/DDBJ databases">
        <authorList>
            <person name="Chandra G."/>
            <person name="Truman W A."/>
        </authorList>
    </citation>
    <scope>NUCLEOTIDE SEQUENCE [LARGE SCALE GENOMIC DNA]</scope>
    <source>
        <strain evidence="6">PS938</strain>
    </source>
</reference>
<comment type="similarity">
    <text evidence="4">Belongs to the aldehyde dehydrogenase family.</text>
</comment>
<dbReference type="InterPro" id="IPR029510">
    <property type="entry name" value="Ald_DH_CS_GLU"/>
</dbReference>
<organism evidence="6 7">
    <name type="scientific">Pseudomonas fluorescens</name>
    <dbReference type="NCBI Taxonomy" id="294"/>
    <lineage>
        <taxon>Bacteria</taxon>
        <taxon>Pseudomonadati</taxon>
        <taxon>Pseudomonadota</taxon>
        <taxon>Gammaproteobacteria</taxon>
        <taxon>Pseudomonadales</taxon>
        <taxon>Pseudomonadaceae</taxon>
        <taxon>Pseudomonas</taxon>
    </lineage>
</organism>
<gene>
    <name evidence="6" type="primary">prr_1</name>
    <name evidence="6" type="ORF">PS938_02942</name>
</gene>